<evidence type="ECO:0000313" key="3">
    <source>
        <dbReference type="EMBL" id="GAA2123161.1"/>
    </source>
</evidence>
<keyword evidence="4" id="KW-1185">Reference proteome</keyword>
<comment type="caution">
    <text evidence="3">The sequence shown here is derived from an EMBL/GenBank/DDBJ whole genome shotgun (WGS) entry which is preliminary data.</text>
</comment>
<dbReference type="Proteomes" id="UP001500166">
    <property type="component" value="Unassembled WGS sequence"/>
</dbReference>
<feature type="domain" description="UspA" evidence="2">
    <location>
        <begin position="1"/>
        <end position="135"/>
    </location>
</feature>
<dbReference type="PRINTS" id="PR01438">
    <property type="entry name" value="UNVRSLSTRESS"/>
</dbReference>
<comment type="similarity">
    <text evidence="1">Belongs to the universal stress protein A family.</text>
</comment>
<evidence type="ECO:0000313" key="4">
    <source>
        <dbReference type="Proteomes" id="UP001500166"/>
    </source>
</evidence>
<dbReference type="InterPro" id="IPR006015">
    <property type="entry name" value="Universal_stress_UspA"/>
</dbReference>
<dbReference type="SUPFAM" id="SSF52402">
    <property type="entry name" value="Adenine nucleotide alpha hydrolases-like"/>
    <property type="match status" value="2"/>
</dbReference>
<reference evidence="4" key="1">
    <citation type="journal article" date="2019" name="Int. J. Syst. Evol. Microbiol.">
        <title>The Global Catalogue of Microorganisms (GCM) 10K type strain sequencing project: providing services to taxonomists for standard genome sequencing and annotation.</title>
        <authorList>
            <consortium name="The Broad Institute Genomics Platform"/>
            <consortium name="The Broad Institute Genome Sequencing Center for Infectious Disease"/>
            <person name="Wu L."/>
            <person name="Ma J."/>
        </authorList>
    </citation>
    <scope>NUCLEOTIDE SEQUENCE [LARGE SCALE GENOMIC DNA]</scope>
    <source>
        <strain evidence="4">JCM 15914</strain>
    </source>
</reference>
<dbReference type="CDD" id="cd00293">
    <property type="entry name" value="USP-like"/>
    <property type="match status" value="2"/>
</dbReference>
<name>A0ABP5K0G2_9MICC</name>
<accession>A0ABP5K0G2</accession>
<evidence type="ECO:0000259" key="2">
    <source>
        <dbReference type="Pfam" id="PF00582"/>
    </source>
</evidence>
<dbReference type="PANTHER" id="PTHR46268:SF6">
    <property type="entry name" value="UNIVERSAL STRESS PROTEIN UP12"/>
    <property type="match status" value="1"/>
</dbReference>
<feature type="domain" description="UspA" evidence="2">
    <location>
        <begin position="155"/>
        <end position="292"/>
    </location>
</feature>
<sequence length="296" mass="31430">MSQRIVAAYDGSDYSERALDWAIQEAAAQEIPLKIVVSTGRPVGVDQSLYGPFLDAVQEESEKLARAAVAKAKDAGVQVQGIIERGDAAGVIVYEAKDSSLVVMGKRGRHGVRGRVGSVSAATASHSPVPVVILPESWNPAQRESRPEDESFEGTVVVGVDKLGAKNLAVKVAADYARAHGLTLAVVSVVPTTSYLPMNSSELERAVQEQLLAPAKELTEQVAEELRGHYTDLNIVTRVLQGRPADALVDASRTADLLVMGSRGYGGFRGLLMGSVSQSVLADTESPLMIVPNRES</sequence>
<dbReference type="PANTHER" id="PTHR46268">
    <property type="entry name" value="STRESS RESPONSE PROTEIN NHAX"/>
    <property type="match status" value="1"/>
</dbReference>
<organism evidence="3 4">
    <name type="scientific">Kocuria atrinae</name>
    <dbReference type="NCBI Taxonomy" id="592377"/>
    <lineage>
        <taxon>Bacteria</taxon>
        <taxon>Bacillati</taxon>
        <taxon>Actinomycetota</taxon>
        <taxon>Actinomycetes</taxon>
        <taxon>Micrococcales</taxon>
        <taxon>Micrococcaceae</taxon>
        <taxon>Kocuria</taxon>
    </lineage>
</organism>
<gene>
    <name evidence="3" type="ORF">GCM10009824_26760</name>
</gene>
<dbReference type="RefSeq" id="WP_344225482.1">
    <property type="nucleotide sequence ID" value="NZ_BAAAQA010000033.1"/>
</dbReference>
<dbReference type="Pfam" id="PF00582">
    <property type="entry name" value="Usp"/>
    <property type="match status" value="2"/>
</dbReference>
<dbReference type="Gene3D" id="3.40.50.620">
    <property type="entry name" value="HUPs"/>
    <property type="match status" value="2"/>
</dbReference>
<dbReference type="InterPro" id="IPR014729">
    <property type="entry name" value="Rossmann-like_a/b/a_fold"/>
</dbReference>
<evidence type="ECO:0000256" key="1">
    <source>
        <dbReference type="ARBA" id="ARBA00008791"/>
    </source>
</evidence>
<proteinExistence type="inferred from homology"/>
<dbReference type="InterPro" id="IPR006016">
    <property type="entry name" value="UspA"/>
</dbReference>
<dbReference type="EMBL" id="BAAAQA010000033">
    <property type="protein sequence ID" value="GAA2123161.1"/>
    <property type="molecule type" value="Genomic_DNA"/>
</dbReference>
<protein>
    <submittedName>
        <fullName evidence="3">Universal stress protein</fullName>
    </submittedName>
</protein>